<name>A0ACB5RH81_9CLOT</name>
<evidence type="ECO:0000313" key="1">
    <source>
        <dbReference type="EMBL" id="GKX68459.1"/>
    </source>
</evidence>
<accession>A0ACB5RH81</accession>
<organism evidence="1 2">
    <name type="scientific">Inconstantimicrobium mannanitabidum</name>
    <dbReference type="NCBI Taxonomy" id="1604901"/>
    <lineage>
        <taxon>Bacteria</taxon>
        <taxon>Bacillati</taxon>
        <taxon>Bacillota</taxon>
        <taxon>Clostridia</taxon>
        <taxon>Eubacteriales</taxon>
        <taxon>Clostridiaceae</taxon>
        <taxon>Inconstantimicrobium</taxon>
    </lineage>
</organism>
<protein>
    <submittedName>
        <fullName evidence="1">Uncharacterized protein</fullName>
    </submittedName>
</protein>
<reference evidence="1" key="1">
    <citation type="journal article" date="2025" name="Int. J. Syst. Evol. Microbiol.">
        <title>Inconstantimicrobium mannanitabidum sp. nov., a novel member of the family Clostridiaceae isolated from anoxic soil under the treatment of reductive soil disinfestation.</title>
        <authorList>
            <person name="Ueki A."/>
            <person name="Tonouchi A."/>
            <person name="Honma S."/>
            <person name="Kaku N."/>
            <person name="Ueki K."/>
        </authorList>
    </citation>
    <scope>NUCLEOTIDE SEQUENCE</scope>
    <source>
        <strain evidence="1">TW13</strain>
    </source>
</reference>
<evidence type="ECO:0000313" key="2">
    <source>
        <dbReference type="Proteomes" id="UP001058074"/>
    </source>
</evidence>
<dbReference type="Proteomes" id="UP001058074">
    <property type="component" value="Unassembled WGS sequence"/>
</dbReference>
<comment type="caution">
    <text evidence="1">The sequence shown here is derived from an EMBL/GenBank/DDBJ whole genome shotgun (WGS) entry which is preliminary data.</text>
</comment>
<dbReference type="EMBL" id="BROD01000001">
    <property type="protein sequence ID" value="GKX68459.1"/>
    <property type="molecule type" value="Genomic_DNA"/>
</dbReference>
<keyword evidence="2" id="KW-1185">Reference proteome</keyword>
<sequence length="105" mass="11937">MNKDDFNIMGDIKIIEELKAELLCTIGNFFKLLTKGSTVAREAILNCISNAIIILYVLGDKFGYSSIEVDEDIKKKLKLGIVEEDNIERDGKNLSKLYNHLKTRE</sequence>
<proteinExistence type="predicted"/>
<gene>
    <name evidence="1" type="ORF">rsdtw13_37170</name>
</gene>